<protein>
    <submittedName>
        <fullName evidence="9">TolC family protein</fullName>
    </submittedName>
</protein>
<name>A0A4Y8KVZ4_9BACT</name>
<reference evidence="9 10" key="1">
    <citation type="submission" date="2019-03" db="EMBL/GenBank/DDBJ databases">
        <title>San Antonio Military Medical Center submission to MRSN (WRAIR), pending publication.</title>
        <authorList>
            <person name="Blyth D.M."/>
            <person name="Mccarthy S.L."/>
            <person name="Schall S.E."/>
            <person name="Stam J.A."/>
            <person name="Ong A.C."/>
            <person name="Mcgann P.T."/>
        </authorList>
    </citation>
    <scope>NUCLEOTIDE SEQUENCE [LARGE SCALE GENOMIC DNA]</scope>
    <source>
        <strain evidence="9 10">MRSN571793</strain>
    </source>
</reference>
<comment type="caution">
    <text evidence="9">The sequence shown here is derived from an EMBL/GenBank/DDBJ whole genome shotgun (WGS) entry which is preliminary data.</text>
</comment>
<comment type="subcellular location">
    <subcellularLocation>
        <location evidence="1">Cell outer membrane</location>
    </subcellularLocation>
</comment>
<evidence type="ECO:0000313" key="10">
    <source>
        <dbReference type="Proteomes" id="UP000297861"/>
    </source>
</evidence>
<keyword evidence="6" id="KW-0472">Membrane</keyword>
<keyword evidence="10" id="KW-1185">Reference proteome</keyword>
<dbReference type="Proteomes" id="UP000297861">
    <property type="component" value="Unassembled WGS sequence"/>
</dbReference>
<keyword evidence="4" id="KW-1134">Transmembrane beta strand</keyword>
<evidence type="ECO:0000256" key="1">
    <source>
        <dbReference type="ARBA" id="ARBA00004442"/>
    </source>
</evidence>
<sequence>MEKRYFLGILLFVSISISPMMGQRILNLDEVRDLAIQNNKNLKMASEQERVAFYNKKEAFSKYLPEVSMIGAYLRNQKNLQLISSSAIPSSITMPDLSSLGIPIPAGTEIPIPDEIRDKIRSVGEVDIKNVWVGGVTLIQPLFMGGKIVAYNDIMKNSQALAAAQKDTKLQDIITEVDAGYWQVVSLAYKKELAESYKSLLEKMHSDISTMEQEGVATKADVLSVAVKLNEADMTLTKVDNGLALSRMALNQLCGLSIDENVKLSDESNSETVSNELYTPELVSVEEALVNRSELKSLELATKIYKGKERVARSEFMPNLAFMASYLYTNPSSFDGFDTRFGGMWTLGLTLKVPLNFMSSSSKYNAAKAETRIQEYKLDEAKEKIELQVNQTNFKLNEAYKKYTSSEKNMEKADENLRYATVGFEEGVIPASDVLAAHTAWLSAHSELIDSKIDIRLCKVYLNKALGRNLLNK</sequence>
<dbReference type="STRING" id="1121485.GCA_000426485_02808"/>
<dbReference type="EMBL" id="SOML01000012">
    <property type="protein sequence ID" value="TFD93792.1"/>
    <property type="molecule type" value="Genomic_DNA"/>
</dbReference>
<dbReference type="SUPFAM" id="SSF56954">
    <property type="entry name" value="Outer membrane efflux proteins (OEP)"/>
    <property type="match status" value="1"/>
</dbReference>
<comment type="similarity">
    <text evidence="2">Belongs to the outer membrane factor (OMF) (TC 1.B.17) family.</text>
</comment>
<gene>
    <name evidence="9" type="ORF">E2605_16725</name>
</gene>
<evidence type="ECO:0000313" key="9">
    <source>
        <dbReference type="EMBL" id="TFD93792.1"/>
    </source>
</evidence>
<evidence type="ECO:0000256" key="8">
    <source>
        <dbReference type="SAM" id="Coils"/>
    </source>
</evidence>
<dbReference type="GO" id="GO:0015288">
    <property type="term" value="F:porin activity"/>
    <property type="evidence" value="ECO:0007669"/>
    <property type="project" value="TreeGrafter"/>
</dbReference>
<dbReference type="GO" id="GO:0015562">
    <property type="term" value="F:efflux transmembrane transporter activity"/>
    <property type="evidence" value="ECO:0007669"/>
    <property type="project" value="InterPro"/>
</dbReference>
<keyword evidence="3" id="KW-0813">Transport</keyword>
<evidence type="ECO:0000256" key="6">
    <source>
        <dbReference type="ARBA" id="ARBA00023136"/>
    </source>
</evidence>
<dbReference type="GO" id="GO:1990281">
    <property type="term" value="C:efflux pump complex"/>
    <property type="evidence" value="ECO:0007669"/>
    <property type="project" value="TreeGrafter"/>
</dbReference>
<feature type="coiled-coil region" evidence="8">
    <location>
        <begin position="366"/>
        <end position="416"/>
    </location>
</feature>
<dbReference type="PANTHER" id="PTHR30026:SF20">
    <property type="entry name" value="OUTER MEMBRANE PROTEIN TOLC"/>
    <property type="match status" value="1"/>
</dbReference>
<evidence type="ECO:0000256" key="5">
    <source>
        <dbReference type="ARBA" id="ARBA00022692"/>
    </source>
</evidence>
<accession>A0A4Y8KVZ4</accession>
<proteinExistence type="inferred from homology"/>
<dbReference type="InterPro" id="IPR003423">
    <property type="entry name" value="OMP_efflux"/>
</dbReference>
<dbReference type="InterPro" id="IPR051906">
    <property type="entry name" value="TolC-like"/>
</dbReference>
<dbReference type="GO" id="GO:0009279">
    <property type="term" value="C:cell outer membrane"/>
    <property type="evidence" value="ECO:0007669"/>
    <property type="project" value="UniProtKB-SubCell"/>
</dbReference>
<keyword evidence="7" id="KW-0998">Cell outer membrane</keyword>
<evidence type="ECO:0000256" key="4">
    <source>
        <dbReference type="ARBA" id="ARBA00022452"/>
    </source>
</evidence>
<dbReference type="PANTHER" id="PTHR30026">
    <property type="entry name" value="OUTER MEMBRANE PROTEIN TOLC"/>
    <property type="match status" value="1"/>
</dbReference>
<organism evidence="9 10">
    <name type="scientific">Dysgonomonas capnocytophagoides</name>
    <dbReference type="NCBI Taxonomy" id="45254"/>
    <lineage>
        <taxon>Bacteria</taxon>
        <taxon>Pseudomonadati</taxon>
        <taxon>Bacteroidota</taxon>
        <taxon>Bacteroidia</taxon>
        <taxon>Bacteroidales</taxon>
        <taxon>Dysgonomonadaceae</taxon>
        <taxon>Dysgonomonas</taxon>
    </lineage>
</organism>
<dbReference type="OrthoDB" id="9807719at2"/>
<evidence type="ECO:0000256" key="2">
    <source>
        <dbReference type="ARBA" id="ARBA00007613"/>
    </source>
</evidence>
<dbReference type="RefSeq" id="WP_134437285.1">
    <property type="nucleotide sequence ID" value="NZ_JBEBQM010000051.1"/>
</dbReference>
<dbReference type="Pfam" id="PF02321">
    <property type="entry name" value="OEP"/>
    <property type="match status" value="2"/>
</dbReference>
<evidence type="ECO:0000256" key="3">
    <source>
        <dbReference type="ARBA" id="ARBA00022448"/>
    </source>
</evidence>
<keyword evidence="8" id="KW-0175">Coiled coil</keyword>
<dbReference type="Gene3D" id="1.20.1600.10">
    <property type="entry name" value="Outer membrane efflux proteins (OEP)"/>
    <property type="match status" value="1"/>
</dbReference>
<keyword evidence="5" id="KW-0812">Transmembrane</keyword>
<evidence type="ECO:0000256" key="7">
    <source>
        <dbReference type="ARBA" id="ARBA00023237"/>
    </source>
</evidence>
<dbReference type="AlphaFoldDB" id="A0A4Y8KVZ4"/>